<dbReference type="PANTHER" id="PTHR20857:SF15">
    <property type="entry name" value="THIAMINE-PHOSPHATE SYNTHASE"/>
    <property type="match status" value="1"/>
</dbReference>
<evidence type="ECO:0000259" key="3">
    <source>
        <dbReference type="Pfam" id="PF02581"/>
    </source>
</evidence>
<dbReference type="Proteomes" id="UP000220629">
    <property type="component" value="Unassembled WGS sequence"/>
</dbReference>
<dbReference type="SUPFAM" id="SSF51391">
    <property type="entry name" value="Thiamin phosphate synthase"/>
    <property type="match status" value="1"/>
</dbReference>
<evidence type="ECO:0000256" key="2">
    <source>
        <dbReference type="ARBA" id="ARBA00022977"/>
    </source>
</evidence>
<dbReference type="GO" id="GO:0005737">
    <property type="term" value="C:cytoplasm"/>
    <property type="evidence" value="ECO:0007669"/>
    <property type="project" value="TreeGrafter"/>
</dbReference>
<dbReference type="Gene3D" id="3.20.20.70">
    <property type="entry name" value="Aldolase class I"/>
    <property type="match status" value="1"/>
</dbReference>
<comment type="caution">
    <text evidence="4">The sequence shown here is derived from an EMBL/GenBank/DDBJ whole genome shotgun (WGS) entry which is preliminary data.</text>
</comment>
<feature type="domain" description="Thiamine phosphate synthase/TenI" evidence="3">
    <location>
        <begin position="16"/>
        <end position="211"/>
    </location>
</feature>
<reference evidence="5" key="1">
    <citation type="submission" date="2017-09" db="EMBL/GenBank/DDBJ databases">
        <title>FDA dAtabase for Regulatory Grade micrObial Sequences (FDA-ARGOS): Supporting development and validation of Infectious Disease Dx tests.</title>
        <authorList>
            <person name="Minogue T."/>
            <person name="Wolcott M."/>
            <person name="Wasieloski L."/>
            <person name="Aguilar W."/>
            <person name="Moore D."/>
            <person name="Tallon L."/>
            <person name="Sadzewicz L."/>
            <person name="Ott S."/>
            <person name="Zhao X."/>
            <person name="Nagaraj S."/>
            <person name="Vavikolanu K."/>
            <person name="Aluvathingal J."/>
            <person name="Nadendla S."/>
            <person name="Sichtig H."/>
        </authorList>
    </citation>
    <scope>NUCLEOTIDE SEQUENCE [LARGE SCALE GENOMIC DNA]</scope>
    <source>
        <strain evidence="5">FDAARGOS_390</strain>
    </source>
</reference>
<accession>A0A2A7SI34</accession>
<evidence type="ECO:0000313" key="5">
    <source>
        <dbReference type="Proteomes" id="UP000220629"/>
    </source>
</evidence>
<comment type="pathway">
    <text evidence="1">Cofactor biosynthesis; thiamine diphosphate biosynthesis.</text>
</comment>
<evidence type="ECO:0000313" key="4">
    <source>
        <dbReference type="EMBL" id="PEH43109.1"/>
    </source>
</evidence>
<dbReference type="AlphaFoldDB" id="A0A2A7SI34"/>
<dbReference type="RefSeq" id="WP_098152894.1">
    <property type="nucleotide sequence ID" value="NZ_CADEQK010000043.1"/>
</dbReference>
<dbReference type="PANTHER" id="PTHR20857">
    <property type="entry name" value="THIAMINE-PHOSPHATE PYROPHOSPHORYLASE"/>
    <property type="match status" value="1"/>
</dbReference>
<dbReference type="EMBL" id="PDDY01000001">
    <property type="protein sequence ID" value="PEH43109.1"/>
    <property type="molecule type" value="Genomic_DNA"/>
</dbReference>
<evidence type="ECO:0000256" key="1">
    <source>
        <dbReference type="ARBA" id="ARBA00004948"/>
    </source>
</evidence>
<keyword evidence="2" id="KW-0784">Thiamine biosynthesis</keyword>
<dbReference type="GO" id="GO:0009228">
    <property type="term" value="P:thiamine biosynthetic process"/>
    <property type="evidence" value="ECO:0007669"/>
    <property type="project" value="UniProtKB-KW"/>
</dbReference>
<sequence>MSSSETAARPALPAVYLITPEPASASGDALDAFVARLEAAFASGIALLQLRVKSLDAGAYAALAARVIELAHAAGARVICNGAITPAAALALGADGVHLSEAALFATSSRPVAPMVLLSAACHDATSLRQAQQIDVDLVTLSPVKPTLTHPGTPALGWHGFAQCIAQAGPAIESAAALPARPAIYALGGMTREDLPDARAHGAHGVAGIRGFGVF</sequence>
<dbReference type="InterPro" id="IPR022998">
    <property type="entry name" value="ThiamineP_synth_TenI"/>
</dbReference>
<dbReference type="InterPro" id="IPR036206">
    <property type="entry name" value="ThiamineP_synth_sf"/>
</dbReference>
<dbReference type="InterPro" id="IPR013785">
    <property type="entry name" value="Aldolase_TIM"/>
</dbReference>
<dbReference type="CDD" id="cd00564">
    <property type="entry name" value="TMP_TenI"/>
    <property type="match status" value="1"/>
</dbReference>
<proteinExistence type="predicted"/>
<organism evidence="4 5">
    <name type="scientific">Burkholderia gladioli</name>
    <name type="common">Pseudomonas marginata</name>
    <name type="synonym">Phytomonas marginata</name>
    <dbReference type="NCBI Taxonomy" id="28095"/>
    <lineage>
        <taxon>Bacteria</taxon>
        <taxon>Pseudomonadati</taxon>
        <taxon>Pseudomonadota</taxon>
        <taxon>Betaproteobacteria</taxon>
        <taxon>Burkholderiales</taxon>
        <taxon>Burkholderiaceae</taxon>
        <taxon>Burkholderia</taxon>
    </lineage>
</organism>
<dbReference type="Pfam" id="PF02581">
    <property type="entry name" value="TMP-TENI"/>
    <property type="match status" value="1"/>
</dbReference>
<name>A0A2A7SI34_BURGA</name>
<gene>
    <name evidence="4" type="ORF">CRM94_13695</name>
</gene>
<protein>
    <submittedName>
        <fullName evidence="4">Thiamine phosphate synthase</fullName>
    </submittedName>
</protein>
<dbReference type="GO" id="GO:0004789">
    <property type="term" value="F:thiamine-phosphate diphosphorylase activity"/>
    <property type="evidence" value="ECO:0007669"/>
    <property type="project" value="TreeGrafter"/>
</dbReference>